<dbReference type="Pfam" id="PF22942">
    <property type="entry name" value="DUF7025"/>
    <property type="match status" value="1"/>
</dbReference>
<reference evidence="3" key="1">
    <citation type="journal article" date="2023" name="Mol. Phylogenet. Evol.">
        <title>Genome-scale phylogeny and comparative genomics of the fungal order Sordariales.</title>
        <authorList>
            <person name="Hensen N."/>
            <person name="Bonometti L."/>
            <person name="Westerberg I."/>
            <person name="Brannstrom I.O."/>
            <person name="Guillou S."/>
            <person name="Cros-Aarteil S."/>
            <person name="Calhoun S."/>
            <person name="Haridas S."/>
            <person name="Kuo A."/>
            <person name="Mondo S."/>
            <person name="Pangilinan J."/>
            <person name="Riley R."/>
            <person name="LaButti K."/>
            <person name="Andreopoulos B."/>
            <person name="Lipzen A."/>
            <person name="Chen C."/>
            <person name="Yan M."/>
            <person name="Daum C."/>
            <person name="Ng V."/>
            <person name="Clum A."/>
            <person name="Steindorff A."/>
            <person name="Ohm R.A."/>
            <person name="Martin F."/>
            <person name="Silar P."/>
            <person name="Natvig D.O."/>
            <person name="Lalanne C."/>
            <person name="Gautier V."/>
            <person name="Ament-Velasquez S.L."/>
            <person name="Kruys A."/>
            <person name="Hutchinson M.I."/>
            <person name="Powell A.J."/>
            <person name="Barry K."/>
            <person name="Miller A.N."/>
            <person name="Grigoriev I.V."/>
            <person name="Debuchy R."/>
            <person name="Gladieux P."/>
            <person name="Hiltunen Thoren M."/>
            <person name="Johannesson H."/>
        </authorList>
    </citation>
    <scope>NUCLEOTIDE SEQUENCE</scope>
    <source>
        <strain evidence="3">PSN293</strain>
    </source>
</reference>
<dbReference type="SUPFAM" id="SSF52540">
    <property type="entry name" value="P-loop containing nucleoside triphosphate hydrolases"/>
    <property type="match status" value="1"/>
</dbReference>
<dbReference type="SMART" id="SM00382">
    <property type="entry name" value="AAA"/>
    <property type="match status" value="1"/>
</dbReference>
<evidence type="ECO:0000256" key="1">
    <source>
        <dbReference type="SAM" id="MobiDB-lite"/>
    </source>
</evidence>
<feature type="region of interest" description="Disordered" evidence="1">
    <location>
        <begin position="1"/>
        <end position="46"/>
    </location>
</feature>
<dbReference type="InterPro" id="IPR003959">
    <property type="entry name" value="ATPase_AAA_core"/>
</dbReference>
<comment type="caution">
    <text evidence="3">The sequence shown here is derived from an EMBL/GenBank/DDBJ whole genome shotgun (WGS) entry which is preliminary data.</text>
</comment>
<proteinExistence type="predicted"/>
<accession>A0AAN6Y1E0</accession>
<feature type="domain" description="AAA+ ATPase" evidence="2">
    <location>
        <begin position="518"/>
        <end position="645"/>
    </location>
</feature>
<dbReference type="InterPro" id="IPR027417">
    <property type="entry name" value="P-loop_NTPase"/>
</dbReference>
<keyword evidence="3" id="KW-0378">Hydrolase</keyword>
<dbReference type="Gene3D" id="3.40.50.300">
    <property type="entry name" value="P-loop containing nucleotide triphosphate hydrolases"/>
    <property type="match status" value="1"/>
</dbReference>
<dbReference type="AlphaFoldDB" id="A0AAN6Y1E0"/>
<dbReference type="PANTHER" id="PTHR46411">
    <property type="entry name" value="FAMILY ATPASE, PUTATIVE-RELATED"/>
    <property type="match status" value="1"/>
</dbReference>
<protein>
    <submittedName>
        <fullName evidence="3">P-loop containing nucleoside triphosphate hydrolase protein</fullName>
    </submittedName>
</protein>
<reference evidence="3" key="2">
    <citation type="submission" date="2023-05" db="EMBL/GenBank/DDBJ databases">
        <authorList>
            <consortium name="Lawrence Berkeley National Laboratory"/>
            <person name="Steindorff A."/>
            <person name="Hensen N."/>
            <person name="Bonometti L."/>
            <person name="Westerberg I."/>
            <person name="Brannstrom I.O."/>
            <person name="Guillou S."/>
            <person name="Cros-Aarteil S."/>
            <person name="Calhoun S."/>
            <person name="Haridas S."/>
            <person name="Kuo A."/>
            <person name="Mondo S."/>
            <person name="Pangilinan J."/>
            <person name="Riley R."/>
            <person name="Labutti K."/>
            <person name="Andreopoulos B."/>
            <person name="Lipzen A."/>
            <person name="Chen C."/>
            <person name="Yanf M."/>
            <person name="Daum C."/>
            <person name="Ng V."/>
            <person name="Clum A."/>
            <person name="Ohm R."/>
            <person name="Martin F."/>
            <person name="Silar P."/>
            <person name="Natvig D."/>
            <person name="Lalanne C."/>
            <person name="Gautier V."/>
            <person name="Ament-Velasquez S.L."/>
            <person name="Kruys A."/>
            <person name="Hutchinson M.I."/>
            <person name="Powell A.J."/>
            <person name="Barry K."/>
            <person name="Miller A.N."/>
            <person name="Grigoriev I.V."/>
            <person name="Debuchy R."/>
            <person name="Gladieux P."/>
            <person name="Thoren M.H."/>
            <person name="Johannesson H."/>
        </authorList>
    </citation>
    <scope>NUCLEOTIDE SEQUENCE</scope>
    <source>
        <strain evidence="3">PSN293</strain>
    </source>
</reference>
<organism evidence="3 4">
    <name type="scientific">Rhypophila decipiens</name>
    <dbReference type="NCBI Taxonomy" id="261697"/>
    <lineage>
        <taxon>Eukaryota</taxon>
        <taxon>Fungi</taxon>
        <taxon>Dikarya</taxon>
        <taxon>Ascomycota</taxon>
        <taxon>Pezizomycotina</taxon>
        <taxon>Sordariomycetes</taxon>
        <taxon>Sordariomycetidae</taxon>
        <taxon>Sordariales</taxon>
        <taxon>Naviculisporaceae</taxon>
        <taxon>Rhypophila</taxon>
    </lineage>
</organism>
<dbReference type="InterPro" id="IPR054289">
    <property type="entry name" value="DUF7025"/>
</dbReference>
<dbReference type="GO" id="GO:0005524">
    <property type="term" value="F:ATP binding"/>
    <property type="evidence" value="ECO:0007669"/>
    <property type="project" value="InterPro"/>
</dbReference>
<dbReference type="Pfam" id="PF00004">
    <property type="entry name" value="AAA"/>
    <property type="match status" value="1"/>
</dbReference>
<dbReference type="PANTHER" id="PTHR46411:SF2">
    <property type="entry name" value="AAA+ ATPASE DOMAIN-CONTAINING PROTEIN"/>
    <property type="match status" value="1"/>
</dbReference>
<evidence type="ECO:0000313" key="3">
    <source>
        <dbReference type="EMBL" id="KAK4207537.1"/>
    </source>
</evidence>
<evidence type="ECO:0000259" key="2">
    <source>
        <dbReference type="SMART" id="SM00382"/>
    </source>
</evidence>
<dbReference type="Proteomes" id="UP001301769">
    <property type="component" value="Unassembled WGS sequence"/>
</dbReference>
<name>A0AAN6Y1E0_9PEZI</name>
<dbReference type="GO" id="GO:0016887">
    <property type="term" value="F:ATP hydrolysis activity"/>
    <property type="evidence" value="ECO:0007669"/>
    <property type="project" value="InterPro"/>
</dbReference>
<dbReference type="EMBL" id="MU858289">
    <property type="protein sequence ID" value="KAK4207537.1"/>
    <property type="molecule type" value="Genomic_DNA"/>
</dbReference>
<sequence length="764" mass="86173">MRPPTGITVVGEDPDKDVTSPSESDDPPTPGRPAKRTRHQPASTSSSRILILHRVNCFQSGSDNHASHPAGTRYLDNPRLFKGDSGASLLRGLNPIPRDLDSFLEESENEDIGLVIIRYYNCQSYHHSKTVRESFVHLRRPKDPPIPANMCAYFQVLDVDGPLAVAESESVYWSKEGGGGGGLNRGLETLAQLCASDPDLKDIHRGLEPPYLRLWHARGKIRERAVPLLGQLDGSRVLLQMDYVENAFGREWAAAEEEWKRGVVSRRHLAKMFRPNEVVVTTDDDGEPRCYLSMACPSPRDDPLMLQCYAWGYDGRFRRERSILRIPWPVQDSGPIPIKALRAYPLRFETTGKSKKELLERGQMFWKCRKRLFVGYDAPSTSFEIQVSNPRYMVDMATYLELHQKESTATGGQSSLHHVQGLAGDSREEDIISDELINDENPPGESFLLLLPSKILGFGLHDKKWKSLLVKHMHPVRWNKRAFEKLVLDNQKKELIEAMVTIHMNSNMSTDVIEGKGKGLIILLHGGPGTGKTLTAESVAELAERPLYRVTCGDIGTDAESVERYLESVLYIGSIWKAVVLLDESDVFLEEREKTDLQRNALVSVFLRVLEYYEGILILTSNRVGIFDEAFKSRVQLALHYPPLEEDGRWHIWDNFFKILQKQQDAQAQSSISLAHSGLAEDEKINVDELLDKTDALAKENLNGRQIRNAITSARQLARFRKKPLGYAHLQQTIGVINEFERYVESTHGHSAGEYAKASGTRCE</sequence>
<dbReference type="InterPro" id="IPR056599">
    <property type="entry name" value="AAA_lid_fung"/>
</dbReference>
<evidence type="ECO:0000313" key="4">
    <source>
        <dbReference type="Proteomes" id="UP001301769"/>
    </source>
</evidence>
<dbReference type="InterPro" id="IPR003593">
    <property type="entry name" value="AAA+_ATPase"/>
</dbReference>
<gene>
    <name evidence="3" type="ORF">QBC37DRAFT_298531</name>
</gene>
<keyword evidence="4" id="KW-1185">Reference proteome</keyword>
<dbReference type="Pfam" id="PF23232">
    <property type="entry name" value="AAA_lid_13"/>
    <property type="match status" value="1"/>
</dbReference>